<keyword evidence="8" id="KW-1185">Reference proteome</keyword>
<feature type="domain" description="Cation/H+ exchanger transmembrane" evidence="6">
    <location>
        <begin position="40"/>
        <end position="390"/>
    </location>
</feature>
<dbReference type="InParanoid" id="A0A5C7EYP0"/>
<dbReference type="GO" id="GO:0016020">
    <property type="term" value="C:membrane"/>
    <property type="evidence" value="ECO:0007669"/>
    <property type="project" value="UniProtKB-SubCell"/>
</dbReference>
<organism evidence="7 8">
    <name type="scientific">Pelomicrobium methylotrophicum</name>
    <dbReference type="NCBI Taxonomy" id="2602750"/>
    <lineage>
        <taxon>Bacteria</taxon>
        <taxon>Pseudomonadati</taxon>
        <taxon>Pseudomonadota</taxon>
        <taxon>Hydrogenophilia</taxon>
        <taxon>Hydrogenophilia incertae sedis</taxon>
        <taxon>Pelomicrobium</taxon>
    </lineage>
</organism>
<dbReference type="InterPro" id="IPR038770">
    <property type="entry name" value="Na+/solute_symporter_sf"/>
</dbReference>
<comment type="caution">
    <text evidence="7">The sequence shown here is derived from an EMBL/GenBank/DDBJ whole genome shotgun (WGS) entry which is preliminary data.</text>
</comment>
<dbReference type="Gene3D" id="1.20.1530.20">
    <property type="match status" value="1"/>
</dbReference>
<dbReference type="GO" id="GO:1902600">
    <property type="term" value="P:proton transmembrane transport"/>
    <property type="evidence" value="ECO:0007669"/>
    <property type="project" value="InterPro"/>
</dbReference>
<proteinExistence type="predicted"/>
<comment type="subcellular location">
    <subcellularLocation>
        <location evidence="1">Membrane</location>
        <topology evidence="1">Multi-pass membrane protein</topology>
    </subcellularLocation>
</comment>
<evidence type="ECO:0000256" key="3">
    <source>
        <dbReference type="ARBA" id="ARBA00022989"/>
    </source>
</evidence>
<keyword evidence="4 5" id="KW-0472">Membrane</keyword>
<evidence type="ECO:0000313" key="8">
    <source>
        <dbReference type="Proteomes" id="UP000321201"/>
    </source>
</evidence>
<dbReference type="Pfam" id="PF00999">
    <property type="entry name" value="Na_H_Exchanger"/>
    <property type="match status" value="1"/>
</dbReference>
<reference evidence="7 8" key="1">
    <citation type="submission" date="2019-08" db="EMBL/GenBank/DDBJ databases">
        <title>Pelomicrobium methylotrophicum gen. nov., sp. nov. a moderately thermophilic, facultatively anaerobic, lithoautotrophic and methylotrophic bacterium isolated from a terrestrial mud volcano.</title>
        <authorList>
            <person name="Slobodkina G.B."/>
            <person name="Merkel A.Y."/>
            <person name="Slobodkin A.I."/>
        </authorList>
    </citation>
    <scope>NUCLEOTIDE SEQUENCE [LARGE SCALE GENOMIC DNA]</scope>
    <source>
        <strain evidence="7 8">SM250</strain>
    </source>
</reference>
<evidence type="ECO:0000259" key="6">
    <source>
        <dbReference type="Pfam" id="PF00999"/>
    </source>
</evidence>
<feature type="transmembrane region" description="Helical" evidence="5">
    <location>
        <begin position="239"/>
        <end position="271"/>
    </location>
</feature>
<dbReference type="InterPro" id="IPR006153">
    <property type="entry name" value="Cation/H_exchanger_TM"/>
</dbReference>
<dbReference type="PANTHER" id="PTHR43021:SF2">
    <property type="entry name" value="CATION_H+ EXCHANGER DOMAIN-CONTAINING PROTEIN"/>
    <property type="match status" value="1"/>
</dbReference>
<feature type="transmembrane region" description="Helical" evidence="5">
    <location>
        <begin position="207"/>
        <end position="227"/>
    </location>
</feature>
<dbReference type="AlphaFoldDB" id="A0A5C7EYP0"/>
<dbReference type="Proteomes" id="UP000321201">
    <property type="component" value="Unassembled WGS sequence"/>
</dbReference>
<dbReference type="PANTHER" id="PTHR43021">
    <property type="entry name" value="NA(+)/H(+) ANTIPORTER-RELATED"/>
    <property type="match status" value="1"/>
</dbReference>
<evidence type="ECO:0000256" key="1">
    <source>
        <dbReference type="ARBA" id="ARBA00004141"/>
    </source>
</evidence>
<feature type="transmembrane region" description="Helical" evidence="5">
    <location>
        <begin position="136"/>
        <end position="156"/>
    </location>
</feature>
<evidence type="ECO:0000256" key="2">
    <source>
        <dbReference type="ARBA" id="ARBA00022692"/>
    </source>
</evidence>
<feature type="transmembrane region" description="Helical" evidence="5">
    <location>
        <begin position="107"/>
        <end position="130"/>
    </location>
</feature>
<feature type="transmembrane region" description="Helical" evidence="5">
    <location>
        <begin position="76"/>
        <end position="95"/>
    </location>
</feature>
<gene>
    <name evidence="7" type="ORF">FR698_05830</name>
</gene>
<protein>
    <submittedName>
        <fullName evidence="7">Peptidase</fullName>
    </submittedName>
</protein>
<keyword evidence="3 5" id="KW-1133">Transmembrane helix</keyword>
<dbReference type="OrthoDB" id="8617652at2"/>
<evidence type="ECO:0000256" key="4">
    <source>
        <dbReference type="ARBA" id="ARBA00023136"/>
    </source>
</evidence>
<keyword evidence="2 5" id="KW-0812">Transmembrane</keyword>
<evidence type="ECO:0000313" key="7">
    <source>
        <dbReference type="EMBL" id="TXF12379.1"/>
    </source>
</evidence>
<dbReference type="EMBL" id="VPFL01000006">
    <property type="protein sequence ID" value="TXF12379.1"/>
    <property type="molecule type" value="Genomic_DNA"/>
</dbReference>
<sequence>MGSAAPLFPTMPPEFLPPWPPQINTLVVFGLVLWAGLVGGEIAHRSRYIPRITGYIAIGFLLGPSVLDVFTRPMVAGAGIFVDTALGLILFQIGRRLHVPSLRNDRAVLLTALAECSISFAVVYLVLTAFSFPPVHAAIAAAIGISSSPAVVLLVMREFDAQGPVSDRALTLIAVNNILAFFFFIAVLPWLHQTQEADWLTATLHPLYQVAGSLLLAYVLAHLTIRLGHLIGRRDSAQFALLVGVIVLAVGTAQAFNVSLLLTLLALGIMCRNLDRREALMEVEFGHGGDIFFVVLFVVAGANLHLGELAGAGLLAVAFVLARFAAKAGTVFVAGRLSGLSVAQAGGLGLTLTPMAAMAIGLLKTTEELYPGITPSLSATVLAAIAILETVGPLAALWGLRLAGEVRPDARLDH</sequence>
<feature type="transmembrane region" description="Helical" evidence="5">
    <location>
        <begin position="168"/>
        <end position="187"/>
    </location>
</feature>
<feature type="transmembrane region" description="Helical" evidence="5">
    <location>
        <begin position="375"/>
        <end position="398"/>
    </location>
</feature>
<feature type="transmembrane region" description="Helical" evidence="5">
    <location>
        <begin position="52"/>
        <end position="70"/>
    </location>
</feature>
<feature type="transmembrane region" description="Helical" evidence="5">
    <location>
        <begin position="20"/>
        <end position="40"/>
    </location>
</feature>
<evidence type="ECO:0000256" key="5">
    <source>
        <dbReference type="SAM" id="Phobius"/>
    </source>
</evidence>
<feature type="transmembrane region" description="Helical" evidence="5">
    <location>
        <begin position="291"/>
        <end position="321"/>
    </location>
</feature>
<name>A0A5C7EYP0_9PROT</name>
<dbReference type="GO" id="GO:0015297">
    <property type="term" value="F:antiporter activity"/>
    <property type="evidence" value="ECO:0007669"/>
    <property type="project" value="InterPro"/>
</dbReference>
<accession>A0A5C7EYP0</accession>
<feature type="transmembrane region" description="Helical" evidence="5">
    <location>
        <begin position="342"/>
        <end position="363"/>
    </location>
</feature>